<sequence>MEKLTETLPESSKQNGRAETSNNIVCTLARKLLHAGFTTKFRLEAIDYALYRTLSSSLNDKSPYQVLELREIAKSPIVTGAAVAATLSHTSALSLSRTGPFHVPLFLVLISTRIMNGSYTDTPLDDLHLSTSRTSTKGMAWTLDQALYGFRRTRAL</sequence>
<evidence type="ECO:0000313" key="2">
    <source>
        <dbReference type="Proteomes" id="UP000799421"/>
    </source>
</evidence>
<keyword evidence="2" id="KW-1185">Reference proteome</keyword>
<dbReference type="OrthoDB" id="413361at2759"/>
<proteinExistence type="predicted"/>
<accession>A0A6A7BUI4</accession>
<dbReference type="Proteomes" id="UP000799421">
    <property type="component" value="Unassembled WGS sequence"/>
</dbReference>
<evidence type="ECO:0000313" key="1">
    <source>
        <dbReference type="EMBL" id="KAF2858803.1"/>
    </source>
</evidence>
<protein>
    <submittedName>
        <fullName evidence="1">Uncharacterized protein</fullName>
    </submittedName>
</protein>
<dbReference type="AlphaFoldDB" id="A0A6A7BUI4"/>
<reference evidence="1" key="1">
    <citation type="journal article" date="2020" name="Stud. Mycol.">
        <title>101 Dothideomycetes genomes: a test case for predicting lifestyles and emergence of pathogens.</title>
        <authorList>
            <person name="Haridas S."/>
            <person name="Albert R."/>
            <person name="Binder M."/>
            <person name="Bloem J."/>
            <person name="Labutti K."/>
            <person name="Salamov A."/>
            <person name="Andreopoulos B."/>
            <person name="Baker S."/>
            <person name="Barry K."/>
            <person name="Bills G."/>
            <person name="Bluhm B."/>
            <person name="Cannon C."/>
            <person name="Castanera R."/>
            <person name="Culley D."/>
            <person name="Daum C."/>
            <person name="Ezra D."/>
            <person name="Gonzalez J."/>
            <person name="Henrissat B."/>
            <person name="Kuo A."/>
            <person name="Liang C."/>
            <person name="Lipzen A."/>
            <person name="Lutzoni F."/>
            <person name="Magnuson J."/>
            <person name="Mondo S."/>
            <person name="Nolan M."/>
            <person name="Ohm R."/>
            <person name="Pangilinan J."/>
            <person name="Park H.-J."/>
            <person name="Ramirez L."/>
            <person name="Alfaro M."/>
            <person name="Sun H."/>
            <person name="Tritt A."/>
            <person name="Yoshinaga Y."/>
            <person name="Zwiers L.-H."/>
            <person name="Turgeon B."/>
            <person name="Goodwin S."/>
            <person name="Spatafora J."/>
            <person name="Crous P."/>
            <person name="Grigoriev I."/>
        </authorList>
    </citation>
    <scope>NUCLEOTIDE SEQUENCE</scope>
    <source>
        <strain evidence="1">CBS 480.64</strain>
    </source>
</reference>
<organism evidence="1 2">
    <name type="scientific">Piedraia hortae CBS 480.64</name>
    <dbReference type="NCBI Taxonomy" id="1314780"/>
    <lineage>
        <taxon>Eukaryota</taxon>
        <taxon>Fungi</taxon>
        <taxon>Dikarya</taxon>
        <taxon>Ascomycota</taxon>
        <taxon>Pezizomycotina</taxon>
        <taxon>Dothideomycetes</taxon>
        <taxon>Dothideomycetidae</taxon>
        <taxon>Capnodiales</taxon>
        <taxon>Piedraiaceae</taxon>
        <taxon>Piedraia</taxon>
    </lineage>
</organism>
<gene>
    <name evidence="1" type="ORF">K470DRAFT_116268</name>
</gene>
<name>A0A6A7BUI4_9PEZI</name>
<dbReference type="EMBL" id="MU006002">
    <property type="protein sequence ID" value="KAF2858803.1"/>
    <property type="molecule type" value="Genomic_DNA"/>
</dbReference>